<keyword evidence="2" id="KW-0472">Membrane</keyword>
<dbReference type="AlphaFoldDB" id="A0A2D3V271"/>
<feature type="compositionally biased region" description="Basic and acidic residues" evidence="1">
    <location>
        <begin position="171"/>
        <end position="183"/>
    </location>
</feature>
<accession>A0A2D3V271</accession>
<organism evidence="3 4">
    <name type="scientific">Ramularia collo-cygni</name>
    <dbReference type="NCBI Taxonomy" id="112498"/>
    <lineage>
        <taxon>Eukaryota</taxon>
        <taxon>Fungi</taxon>
        <taxon>Dikarya</taxon>
        <taxon>Ascomycota</taxon>
        <taxon>Pezizomycotina</taxon>
        <taxon>Dothideomycetes</taxon>
        <taxon>Dothideomycetidae</taxon>
        <taxon>Mycosphaerellales</taxon>
        <taxon>Mycosphaerellaceae</taxon>
        <taxon>Ramularia</taxon>
    </lineage>
</organism>
<protein>
    <submittedName>
        <fullName evidence="3">Uncharacterized protein</fullName>
    </submittedName>
</protein>
<feature type="transmembrane region" description="Helical" evidence="2">
    <location>
        <begin position="12"/>
        <end position="34"/>
    </location>
</feature>
<evidence type="ECO:0000313" key="3">
    <source>
        <dbReference type="EMBL" id="CZT16574.1"/>
    </source>
</evidence>
<evidence type="ECO:0000313" key="4">
    <source>
        <dbReference type="Proteomes" id="UP000225277"/>
    </source>
</evidence>
<sequence length="191" mass="20509">MDAFRLYTLGTSAYLAAQSLPLLLTPKLIVSLLATEVRGITDLETYLCRTLALVLLTLSASIVLLSGHIPLGNQATAPITKAQEEDGAANPYASPILVITTAYHTLTAFYLYTQITWGFSFGFGSGLVLSALLACFGGWVSMFGMDKGRISKSTGADKRTSGILFPSESASGKKKEKEKEGKRKSLSSKFR</sequence>
<feature type="region of interest" description="Disordered" evidence="1">
    <location>
        <begin position="152"/>
        <end position="191"/>
    </location>
</feature>
<dbReference type="GeneID" id="35597624"/>
<proteinExistence type="predicted"/>
<dbReference type="PANTHER" id="PTHR39605:SF1">
    <property type="entry name" value="MAJOR FACILITATOR SUPERFAMILY (MFS) PROFILE DOMAIN-CONTAINING PROTEIN"/>
    <property type="match status" value="1"/>
</dbReference>
<keyword evidence="2" id="KW-0812">Transmembrane</keyword>
<dbReference type="PANTHER" id="PTHR39605">
    <property type="entry name" value="MAJOR FACILITATOR SUPERFAMILY (MFS) PROFILE DOMAIN-CONTAINING PROTEIN"/>
    <property type="match status" value="1"/>
</dbReference>
<dbReference type="EMBL" id="FJUY01000003">
    <property type="protein sequence ID" value="CZT16574.1"/>
    <property type="molecule type" value="Genomic_DNA"/>
</dbReference>
<dbReference type="STRING" id="112498.A0A2D3V271"/>
<dbReference type="RefSeq" id="XP_023623467.1">
    <property type="nucleotide sequence ID" value="XM_023767699.1"/>
</dbReference>
<dbReference type="OrthoDB" id="2550114at2759"/>
<reference evidence="3 4" key="1">
    <citation type="submission" date="2016-03" db="EMBL/GenBank/DDBJ databases">
        <authorList>
            <person name="Ploux O."/>
        </authorList>
    </citation>
    <scope>NUCLEOTIDE SEQUENCE [LARGE SCALE GENOMIC DNA]</scope>
    <source>
        <strain evidence="3 4">URUG2</strain>
    </source>
</reference>
<keyword evidence="4" id="KW-1185">Reference proteome</keyword>
<feature type="transmembrane region" description="Helical" evidence="2">
    <location>
        <begin position="46"/>
        <end position="65"/>
    </location>
</feature>
<feature type="transmembrane region" description="Helical" evidence="2">
    <location>
        <begin position="119"/>
        <end position="143"/>
    </location>
</feature>
<keyword evidence="2" id="KW-1133">Transmembrane helix</keyword>
<evidence type="ECO:0000256" key="1">
    <source>
        <dbReference type="SAM" id="MobiDB-lite"/>
    </source>
</evidence>
<name>A0A2D3V271_9PEZI</name>
<evidence type="ECO:0000256" key="2">
    <source>
        <dbReference type="SAM" id="Phobius"/>
    </source>
</evidence>
<gene>
    <name evidence="3" type="ORF">RCC_02408</name>
</gene>
<dbReference type="Proteomes" id="UP000225277">
    <property type="component" value="Unassembled WGS sequence"/>
</dbReference>